<evidence type="ECO:0000256" key="1">
    <source>
        <dbReference type="ARBA" id="ARBA00001942"/>
    </source>
</evidence>
<keyword evidence="9" id="KW-0411">Iron-sulfur</keyword>
<sequence>MSAGISITRADVQAHTVSSVCCYCGTGCGVRVQASGDQVLSVTGDADHPSSQGRLCSKGRTLADTVRRDAARVREAEWRPRRDAARAPLALDDALDLAAGRLAETIRRHGPDAVGFYLSGQLLTEDYAVFNKLARALVGTNNIDTNSRLCMSSAVSGYKKTLGADAPPACYDDLDRADMVLIAGSNMAYAHPVLFRRLEAAKAARPDMKIVVVDPRRTDTAGIADLHLAIAPGSDVALFLAMMNVMEREDLIDRDYIARHTAGFDALRARIDAYAPQVAQALCGVPAADIAQAARWFGRAGAALSLYTMGLNQSANGTAKNAALIHLHLATGQIGRPGAGPFSLTGQPNAMGGREAGGMATLLPGHRDPSDAAHRAEVAAAWGVEALPDTPGLPAVQMFDAVREGRVKVLWIAATNPAQSLPDQARVRQALQAAEFVIVQEAFANTETLAYADLVLPAATWPEKNGTVTNSERRISRVRAAIAPPGSAQADWRLACGVARRLAARIAPHKAALFDYADEAAVFAEHAALTEGRDLDYSAVDYAALEQGPRQWPVRGGHDTARLYADGRFPTPDGRARFIDVDHVPVADPVSDEFPLRLTTGRLRDHWHTMARTGLSATLVQHVEEPWISLHPQDMASLDLAEDALVRVRSRRGAVVLPARADEGLAPGHAFLPMHWGSGFMAGDGVNALTHPARDPVSHQPELKHSAVDVAGAPLPWQAMAWVRGDAAMLRQAFMPWLARFPYAVLLPSALGGGGLRLRMAAEAAPAADVLEELARALRLARPTAAFDDPARGVLRRAGLDEARRPDAFLLAGDARAQPGMLAWADSGEAPAGLARLLMGRGGAAKRARTVCACMGVTDAAIESGIAAGLDLAGLKTQLGCGTGCGSCVPEIRGMLQRRPPVLVQPPGRAI</sequence>
<dbReference type="GO" id="GO:0042128">
    <property type="term" value="P:nitrate assimilation"/>
    <property type="evidence" value="ECO:0007669"/>
    <property type="project" value="UniProtKB-KW"/>
</dbReference>
<evidence type="ECO:0000256" key="9">
    <source>
        <dbReference type="ARBA" id="ARBA00023014"/>
    </source>
</evidence>
<dbReference type="CDD" id="cd02791">
    <property type="entry name" value="MopB_CT_Nitrate-R-NapA-like"/>
    <property type="match status" value="1"/>
</dbReference>
<dbReference type="SMART" id="SM00926">
    <property type="entry name" value="Molybdop_Fe4S4"/>
    <property type="match status" value="1"/>
</dbReference>
<evidence type="ECO:0000256" key="3">
    <source>
        <dbReference type="ARBA" id="ARBA00008747"/>
    </source>
</evidence>
<dbReference type="GO" id="GO:0045333">
    <property type="term" value="P:cellular respiration"/>
    <property type="evidence" value="ECO:0007669"/>
    <property type="project" value="UniProtKB-ARBA"/>
</dbReference>
<evidence type="ECO:0000256" key="8">
    <source>
        <dbReference type="ARBA" id="ARBA00023004"/>
    </source>
</evidence>
<dbReference type="EC" id="1.7.99.4" evidence="12"/>
<evidence type="ECO:0000313" key="13">
    <source>
        <dbReference type="Proteomes" id="UP000077037"/>
    </source>
</evidence>
<keyword evidence="6" id="KW-0479">Metal-binding</keyword>
<dbReference type="InterPro" id="IPR006656">
    <property type="entry name" value="Mopterin_OxRdtase"/>
</dbReference>
<comment type="cofactor">
    <cofactor evidence="2">
        <name>[4Fe-4S] cluster</name>
        <dbReference type="ChEBI" id="CHEBI:49883"/>
    </cofactor>
</comment>
<gene>
    <name evidence="12" type="primary">nasA</name>
    <name evidence="12" type="ORF">SAMEA1982600_00809</name>
</gene>
<dbReference type="InterPro" id="IPR041957">
    <property type="entry name" value="CT_Nitrate-R-NapA-like"/>
</dbReference>
<evidence type="ECO:0000256" key="6">
    <source>
        <dbReference type="ARBA" id="ARBA00022723"/>
    </source>
</evidence>
<dbReference type="PANTHER" id="PTHR43105">
    <property type="entry name" value="RESPIRATORY NITRATE REDUCTASE"/>
    <property type="match status" value="1"/>
</dbReference>
<keyword evidence="10" id="KW-0534">Nitrate assimilation</keyword>
<dbReference type="FunFam" id="3.40.228.10:FF:000002">
    <property type="entry name" value="Formate dehydrogenase subunit alpha"/>
    <property type="match status" value="1"/>
</dbReference>
<dbReference type="Proteomes" id="UP000077037">
    <property type="component" value="Unassembled WGS sequence"/>
</dbReference>
<dbReference type="InterPro" id="IPR009010">
    <property type="entry name" value="Asp_de-COase-like_dom_sf"/>
</dbReference>
<evidence type="ECO:0000259" key="11">
    <source>
        <dbReference type="PROSITE" id="PS51669"/>
    </source>
</evidence>
<comment type="similarity">
    <text evidence="3">Belongs to the prokaryotic molybdopterin-containing oxidoreductase family. NasA/NapA/NarB subfamily.</text>
</comment>
<evidence type="ECO:0000256" key="10">
    <source>
        <dbReference type="ARBA" id="ARBA00023063"/>
    </source>
</evidence>
<dbReference type="Pfam" id="PF04879">
    <property type="entry name" value="Molybdop_Fe4S4"/>
    <property type="match status" value="1"/>
</dbReference>
<dbReference type="OrthoDB" id="9810782at2"/>
<organism evidence="12 13">
    <name type="scientific">Bordetella ansorpii</name>
    <dbReference type="NCBI Taxonomy" id="288768"/>
    <lineage>
        <taxon>Bacteria</taxon>
        <taxon>Pseudomonadati</taxon>
        <taxon>Pseudomonadota</taxon>
        <taxon>Betaproteobacteria</taxon>
        <taxon>Burkholderiales</taxon>
        <taxon>Alcaligenaceae</taxon>
        <taxon>Bordetella</taxon>
    </lineage>
</organism>
<dbReference type="EMBL" id="FKBS01000007">
    <property type="protein sequence ID" value="SAH97402.1"/>
    <property type="molecule type" value="Genomic_DNA"/>
</dbReference>
<evidence type="ECO:0000256" key="2">
    <source>
        <dbReference type="ARBA" id="ARBA00001966"/>
    </source>
</evidence>
<dbReference type="InterPro" id="IPR041854">
    <property type="entry name" value="BFD-like_2Fe2S-bd_dom_sf"/>
</dbReference>
<evidence type="ECO:0000256" key="7">
    <source>
        <dbReference type="ARBA" id="ARBA00023002"/>
    </source>
</evidence>
<evidence type="ECO:0000256" key="5">
    <source>
        <dbReference type="ARBA" id="ARBA00022505"/>
    </source>
</evidence>
<dbReference type="Gene3D" id="2.40.40.20">
    <property type="match status" value="1"/>
</dbReference>
<keyword evidence="5" id="KW-0500">Molybdenum</keyword>
<dbReference type="Gene3D" id="1.10.10.1100">
    <property type="entry name" value="BFD-like [2Fe-2S]-binding domain"/>
    <property type="match status" value="1"/>
</dbReference>
<dbReference type="InterPro" id="IPR006963">
    <property type="entry name" value="Mopterin_OxRdtase_4Fe-4S_dom"/>
</dbReference>
<dbReference type="SUPFAM" id="SSF53706">
    <property type="entry name" value="Formate dehydrogenase/DMSO reductase, domains 1-3"/>
    <property type="match status" value="1"/>
</dbReference>
<dbReference type="InterPro" id="IPR050123">
    <property type="entry name" value="Prok_molybdopt-oxidoreductase"/>
</dbReference>
<dbReference type="Pfam" id="PF01568">
    <property type="entry name" value="Molydop_binding"/>
    <property type="match status" value="1"/>
</dbReference>
<dbReference type="Gene3D" id="3.40.50.740">
    <property type="match status" value="1"/>
</dbReference>
<keyword evidence="4" id="KW-0004">4Fe-4S</keyword>
<evidence type="ECO:0000256" key="4">
    <source>
        <dbReference type="ARBA" id="ARBA00022485"/>
    </source>
</evidence>
<dbReference type="PROSITE" id="PS51669">
    <property type="entry name" value="4FE4S_MOW_BIS_MGD"/>
    <property type="match status" value="1"/>
</dbReference>
<dbReference type="SUPFAM" id="SSF50692">
    <property type="entry name" value="ADC-like"/>
    <property type="match status" value="1"/>
</dbReference>
<dbReference type="PROSITE" id="PS00551">
    <property type="entry name" value="MOLYBDOPTERIN_PROK_1"/>
    <property type="match status" value="1"/>
</dbReference>
<feature type="domain" description="4Fe-4S Mo/W bis-MGD-type" evidence="11">
    <location>
        <begin position="14"/>
        <end position="70"/>
    </location>
</feature>
<reference evidence="12 13" key="1">
    <citation type="submission" date="2016-03" db="EMBL/GenBank/DDBJ databases">
        <authorList>
            <consortium name="Pathogen Informatics"/>
        </authorList>
    </citation>
    <scope>NUCLEOTIDE SEQUENCE [LARGE SCALE GENOMIC DNA]</scope>
    <source>
        <strain evidence="12 13">NCTC13364</strain>
    </source>
</reference>
<dbReference type="GO" id="GO:0051539">
    <property type="term" value="F:4 iron, 4 sulfur cluster binding"/>
    <property type="evidence" value="ECO:0007669"/>
    <property type="project" value="UniProtKB-KW"/>
</dbReference>
<dbReference type="GO" id="GO:0043546">
    <property type="term" value="F:molybdopterin cofactor binding"/>
    <property type="evidence" value="ECO:0007669"/>
    <property type="project" value="InterPro"/>
</dbReference>
<dbReference type="Pfam" id="PF00384">
    <property type="entry name" value="Molybdopterin"/>
    <property type="match status" value="1"/>
</dbReference>
<dbReference type="PANTHER" id="PTHR43105:SF9">
    <property type="entry name" value="NADPH-FE(3+) OXIDOREDUCTASE SUBUNIT ALPHA"/>
    <property type="match status" value="1"/>
</dbReference>
<dbReference type="CDD" id="cd02754">
    <property type="entry name" value="MopB_Nitrate-R-NapA-like"/>
    <property type="match status" value="1"/>
</dbReference>
<dbReference type="GO" id="GO:1990204">
    <property type="term" value="C:oxidoreductase complex"/>
    <property type="evidence" value="ECO:0007669"/>
    <property type="project" value="UniProtKB-ARBA"/>
</dbReference>
<dbReference type="InterPro" id="IPR007419">
    <property type="entry name" value="BFD-like_2Fe2S-bd_dom"/>
</dbReference>
<dbReference type="Gene3D" id="3.40.228.10">
    <property type="entry name" value="Dimethylsulfoxide Reductase, domain 2"/>
    <property type="match status" value="1"/>
</dbReference>
<keyword evidence="7 12" id="KW-0560">Oxidoreductase</keyword>
<keyword evidence="8" id="KW-0408">Iron</keyword>
<comment type="cofactor">
    <cofactor evidence="1">
        <name>Mo-bis(molybdopterin guanine dinucleotide)</name>
        <dbReference type="ChEBI" id="CHEBI:60539"/>
    </cofactor>
</comment>
<protein>
    <submittedName>
        <fullName evidence="12">Nitrate reductase, catalytic subunit</fullName>
        <ecNumber evidence="12">1.7.99.4</ecNumber>
    </submittedName>
</protein>
<dbReference type="GO" id="GO:0016020">
    <property type="term" value="C:membrane"/>
    <property type="evidence" value="ECO:0007669"/>
    <property type="project" value="TreeGrafter"/>
</dbReference>
<dbReference type="Gene3D" id="2.20.25.90">
    <property type="entry name" value="ADC-like domains"/>
    <property type="match status" value="1"/>
</dbReference>
<dbReference type="InterPro" id="IPR027467">
    <property type="entry name" value="MopterinOxRdtase_cofactor_BS"/>
</dbReference>
<dbReference type="AlphaFoldDB" id="A0A157LKS4"/>
<dbReference type="Pfam" id="PF04324">
    <property type="entry name" value="Fer2_BFD"/>
    <property type="match status" value="1"/>
</dbReference>
<proteinExistence type="inferred from homology"/>
<accession>A0A157LKS4</accession>
<dbReference type="InterPro" id="IPR006657">
    <property type="entry name" value="MoPterin_dinucl-bd_dom"/>
</dbReference>
<dbReference type="GO" id="GO:0046872">
    <property type="term" value="F:metal ion binding"/>
    <property type="evidence" value="ECO:0007669"/>
    <property type="project" value="UniProtKB-KW"/>
</dbReference>
<name>A0A157LKS4_9BORD</name>
<dbReference type="RefSeq" id="WP_066408480.1">
    <property type="nucleotide sequence ID" value="NZ_FKBS01000007.1"/>
</dbReference>
<dbReference type="GO" id="GO:0016491">
    <property type="term" value="F:oxidoreductase activity"/>
    <property type="evidence" value="ECO:0007669"/>
    <property type="project" value="UniProtKB-KW"/>
</dbReference>
<evidence type="ECO:0000313" key="12">
    <source>
        <dbReference type="EMBL" id="SAH97402.1"/>
    </source>
</evidence>